<keyword evidence="1" id="KW-0732">Signal</keyword>
<gene>
    <name evidence="3" type="primary">ssuA_4</name>
    <name evidence="3" type="ORF">BN961_02245</name>
</gene>
<proteinExistence type="predicted"/>
<dbReference type="RefSeq" id="WP_009340458.1">
    <property type="nucleotide sequence ID" value="NZ_CCAZ020000001.1"/>
</dbReference>
<dbReference type="EMBL" id="CCAZ020000001">
    <property type="protein sequence ID" value="CEG08826.1"/>
    <property type="molecule type" value="Genomic_DNA"/>
</dbReference>
<dbReference type="PANTHER" id="PTHR30024:SF2">
    <property type="entry name" value="ABC TRANSPORTER SUBSTRATE-BINDING PROTEIN"/>
    <property type="match status" value="1"/>
</dbReference>
<feature type="chain" id="PRO_5001859966" evidence="1">
    <location>
        <begin position="30"/>
        <end position="340"/>
    </location>
</feature>
<evidence type="ECO:0000313" key="4">
    <source>
        <dbReference type="Proteomes" id="UP000035762"/>
    </source>
</evidence>
<dbReference type="PANTHER" id="PTHR30024">
    <property type="entry name" value="ALIPHATIC SULFONATES-BINDING PROTEIN-RELATED"/>
    <property type="match status" value="1"/>
</dbReference>
<feature type="domain" description="SsuA/THI5-like" evidence="2">
    <location>
        <begin position="68"/>
        <end position="271"/>
    </location>
</feature>
<name>A0A090MN84_AFIFE</name>
<sequence>MLKSVVKTMAAIGLVAGLTSAGFASGAHAEVNTVRIAKQYGVSYLPLTMMEEQHLLEKHAKAEGLGDLKVEWLRFSSGSGMNEALLSGNLDFAGGGVGPMLTIWGKTQNNYKVKGVAAINSMPLYLVTTNPNVKTIKDFTEKDKIGLPAVKVSIQAITLQMAAEKAFGVGQSHKLDALTVSMSHPDAMTAMLGGHSEVDAHFGSPPYQNLELKDPKAHLVLNSYDVLGGPHTFNSVWATTKFAESNPKVMKAFLGALDEAMANIKADPAKAAAIWVKAENSKISVADAEKIIRDPVNEWTTTPKKVLSYLDYMNRAGLITAKTKDWKDIYFPGIHSANGS</sequence>
<protein>
    <submittedName>
        <fullName evidence="3">Aliphatic sulfonates-binding protein</fullName>
    </submittedName>
</protein>
<dbReference type="Proteomes" id="UP000035762">
    <property type="component" value="Unassembled WGS sequence"/>
</dbReference>
<dbReference type="InterPro" id="IPR015168">
    <property type="entry name" value="SsuA/THI5"/>
</dbReference>
<dbReference type="SUPFAM" id="SSF53850">
    <property type="entry name" value="Periplasmic binding protein-like II"/>
    <property type="match status" value="1"/>
</dbReference>
<accession>A0A090MN84</accession>
<dbReference type="STRING" id="1035.BN961_02245"/>
<dbReference type="Gene3D" id="3.40.190.10">
    <property type="entry name" value="Periplasmic binding protein-like II"/>
    <property type="match status" value="2"/>
</dbReference>
<evidence type="ECO:0000313" key="3">
    <source>
        <dbReference type="EMBL" id="CEG08826.1"/>
    </source>
</evidence>
<keyword evidence="4" id="KW-1185">Reference proteome</keyword>
<reference evidence="3 4" key="1">
    <citation type="journal article" date="2014" name="Genome Announc.">
        <title>Genome Sequence of Afipia felis Strain 76713, Isolated in Hospital Water Using an Amoeba Co-Culture Procedure.</title>
        <authorList>
            <person name="Benamar S."/>
            <person name="La Scola B."/>
            <person name="Croce O."/>
        </authorList>
    </citation>
    <scope>NUCLEOTIDE SEQUENCE [LARGE SCALE GENOMIC DNA]</scope>
    <source>
        <strain evidence="3 4">76713</strain>
    </source>
</reference>
<feature type="signal peptide" evidence="1">
    <location>
        <begin position="1"/>
        <end position="29"/>
    </location>
</feature>
<organism evidence="3 4">
    <name type="scientific">Afipia felis</name>
    <name type="common">Cat scratch disease bacillus</name>
    <dbReference type="NCBI Taxonomy" id="1035"/>
    <lineage>
        <taxon>Bacteria</taxon>
        <taxon>Pseudomonadati</taxon>
        <taxon>Pseudomonadota</taxon>
        <taxon>Alphaproteobacteria</taxon>
        <taxon>Hyphomicrobiales</taxon>
        <taxon>Nitrobacteraceae</taxon>
        <taxon>Afipia</taxon>
    </lineage>
</organism>
<dbReference type="Pfam" id="PF09084">
    <property type="entry name" value="NMT1"/>
    <property type="match status" value="1"/>
</dbReference>
<dbReference type="AlphaFoldDB" id="A0A090MN84"/>
<evidence type="ECO:0000259" key="2">
    <source>
        <dbReference type="Pfam" id="PF09084"/>
    </source>
</evidence>
<comment type="caution">
    <text evidence="3">The sequence shown here is derived from an EMBL/GenBank/DDBJ whole genome shotgun (WGS) entry which is preliminary data.</text>
</comment>
<evidence type="ECO:0000256" key="1">
    <source>
        <dbReference type="SAM" id="SignalP"/>
    </source>
</evidence>
<dbReference type="OrthoDB" id="6788250at2"/>